<keyword evidence="1 9" id="KW-0329">Glyoxylate bypass</keyword>
<organism evidence="13 14">
    <name type="scientific">Campylobacter hyointestinalis subsp. hyointestinalis</name>
    <dbReference type="NCBI Taxonomy" id="91352"/>
    <lineage>
        <taxon>Bacteria</taxon>
        <taxon>Pseudomonadati</taxon>
        <taxon>Campylobacterota</taxon>
        <taxon>Epsilonproteobacteria</taxon>
        <taxon>Campylobacterales</taxon>
        <taxon>Campylobacteraceae</taxon>
        <taxon>Campylobacter</taxon>
    </lineage>
</organism>
<feature type="binding site" evidence="12">
    <location>
        <position position="547"/>
    </location>
    <ligand>
        <name>Mg(2+)</name>
        <dbReference type="ChEBI" id="CHEBI:18420"/>
    </ligand>
</feature>
<keyword evidence="6 9" id="KW-0560">Oxidoreductase</keyword>
<keyword evidence="14" id="KW-1185">Reference proteome</keyword>
<evidence type="ECO:0000256" key="10">
    <source>
        <dbReference type="PIRSR" id="PIRSR009407-1"/>
    </source>
</evidence>
<comment type="cofactor">
    <cofactor evidence="12">
        <name>Mg(2+)</name>
        <dbReference type="ChEBI" id="CHEBI:18420"/>
    </cofactor>
    <cofactor evidence="12">
        <name>Mn(2+)</name>
        <dbReference type="ChEBI" id="CHEBI:29035"/>
    </cofactor>
    <text evidence="12">Binds 1 Mg(2+) or Mn(2+) ion per subunit.</text>
</comment>
<dbReference type="EMBL" id="FAVB01000001">
    <property type="protein sequence ID" value="CUU68842.1"/>
    <property type="molecule type" value="Genomic_DNA"/>
</dbReference>
<dbReference type="RefSeq" id="WP_059434873.1">
    <property type="nucleotide sequence ID" value="NZ_FAVB01000001.1"/>
</dbReference>
<evidence type="ECO:0000256" key="7">
    <source>
        <dbReference type="ARBA" id="ARBA00023554"/>
    </source>
</evidence>
<evidence type="ECO:0000256" key="9">
    <source>
        <dbReference type="PIRNR" id="PIRNR009407"/>
    </source>
</evidence>
<dbReference type="GO" id="GO:0006097">
    <property type="term" value="P:glyoxylate cycle"/>
    <property type="evidence" value="ECO:0007669"/>
    <property type="project" value="UniProtKB-KW"/>
</dbReference>
<proteinExistence type="inferred from homology"/>
<evidence type="ECO:0000313" key="14">
    <source>
        <dbReference type="Proteomes" id="UP000052237"/>
    </source>
</evidence>
<dbReference type="SUPFAM" id="SSF53659">
    <property type="entry name" value="Isocitrate/Isopropylmalate dehydrogenase-like"/>
    <property type="match status" value="1"/>
</dbReference>
<evidence type="ECO:0000256" key="2">
    <source>
        <dbReference type="ARBA" id="ARBA00022532"/>
    </source>
</evidence>
<keyword evidence="3 12" id="KW-0479">Metal-binding</keyword>
<feature type="binding site" evidence="11">
    <location>
        <position position="542"/>
    </location>
    <ligand>
        <name>D-threo-isocitrate</name>
        <dbReference type="ChEBI" id="CHEBI:15562"/>
    </ligand>
</feature>
<dbReference type="NCBIfam" id="TIGR00178">
    <property type="entry name" value="monomer_idh"/>
    <property type="match status" value="1"/>
</dbReference>
<comment type="caution">
    <text evidence="13">The sequence shown here is derived from an EMBL/GenBank/DDBJ whole genome shotgun (WGS) entry which is preliminary data.</text>
</comment>
<dbReference type="PANTHER" id="PTHR36999:SF1">
    <property type="entry name" value="ISOCITRATE DEHYDROGENASE (NADP(+))"/>
    <property type="match status" value="1"/>
</dbReference>
<dbReference type="InterPro" id="IPR004436">
    <property type="entry name" value="Isocitrate_DH_NADP_mono"/>
</dbReference>
<evidence type="ECO:0000256" key="6">
    <source>
        <dbReference type="ARBA" id="ARBA00023002"/>
    </source>
</evidence>
<dbReference type="Pfam" id="PF03971">
    <property type="entry name" value="IDH"/>
    <property type="match status" value="1"/>
</dbReference>
<evidence type="ECO:0000256" key="11">
    <source>
        <dbReference type="PIRSR" id="PIRSR009407-2"/>
    </source>
</evidence>
<feature type="binding site" evidence="12">
    <location>
        <position position="346"/>
    </location>
    <ligand>
        <name>Mg(2+)</name>
        <dbReference type="ChEBI" id="CHEBI:18420"/>
    </ligand>
</feature>
<evidence type="ECO:0000256" key="1">
    <source>
        <dbReference type="ARBA" id="ARBA00022435"/>
    </source>
</evidence>
<comment type="catalytic activity">
    <reaction evidence="7 9">
        <text>D-threo-isocitrate + NADP(+) = 2-oxoglutarate + CO2 + NADPH</text>
        <dbReference type="Rhea" id="RHEA:19629"/>
        <dbReference type="ChEBI" id="CHEBI:15562"/>
        <dbReference type="ChEBI" id="CHEBI:16526"/>
        <dbReference type="ChEBI" id="CHEBI:16810"/>
        <dbReference type="ChEBI" id="CHEBI:57783"/>
        <dbReference type="ChEBI" id="CHEBI:58349"/>
        <dbReference type="EC" id="1.1.1.42"/>
    </reaction>
</comment>
<keyword evidence="4 12" id="KW-0460">Magnesium</keyword>
<dbReference type="GO" id="GO:0006099">
    <property type="term" value="P:tricarboxylic acid cycle"/>
    <property type="evidence" value="ECO:0007669"/>
    <property type="project" value="UniProtKB-KW"/>
</dbReference>
<dbReference type="PIRSF" id="PIRSF009407">
    <property type="entry name" value="IDH_monmr"/>
    <property type="match status" value="1"/>
</dbReference>
<keyword evidence="2 9" id="KW-0816">Tricarboxylic acid cycle</keyword>
<reference evidence="13 14" key="1">
    <citation type="submission" date="2015-11" db="EMBL/GenBank/DDBJ databases">
        <authorList>
            <consortium name="Pathogen Informatics"/>
        </authorList>
    </citation>
    <scope>NUCLEOTIDE SEQUENCE [LARGE SCALE GENOMIC DNA]</scope>
    <source>
        <strain evidence="13 14">006A-0059</strain>
    </source>
</reference>
<accession>A0A0S4R4X4</accession>
<comment type="similarity">
    <text evidence="8 9">Belongs to the monomeric-type IDH family.</text>
</comment>
<name>A0A0S4R4X4_CAMHY</name>
<evidence type="ECO:0000256" key="5">
    <source>
        <dbReference type="ARBA" id="ARBA00022857"/>
    </source>
</evidence>
<protein>
    <recommendedName>
        <fullName evidence="9">Isocitrate dehydrogenase [NADP]</fullName>
        <ecNumber evidence="9">1.1.1.42</ecNumber>
    </recommendedName>
    <alternativeName>
        <fullName evidence="9">Oxalosuccinate decarboxylase</fullName>
    </alternativeName>
</protein>
<sequence length="730" mass="80678">MADIIYTYTDEAPALATYSLFPVIKEFLSRGGIDIETMDISLAARILANFPEYLKEEQKVPNFLEILGEMTKEKTANIIKLPNISASLPQLNAAIAELQSKGYAVPNYVENPSNDKEASIKARYAKVLGSAVNPVLREGNSDRRCAAAVKAYAKEFPHKNGAWSKDIKTRVSYMNGGDFYSNEKSVIVSGDTKFKIEFEDAHGKKELLKDGIKAGRGDIISATFLSANKLDKFIEESIKDAKDSGLLYSVHLKATMMKISDPVIFGHFVKVFFKEIFEEFASELKEAGVNQNNGLKDLFTKIENLPCKAKILAKFDEIYATRADLAMVDSDKGITNLHVPSDVIIDASMPAMIRNSGKMWDKKGDARDTLAVIPDKTYATIYEATIEDLKVNGALNPATIGSVSNVGLMAKKAEEYGSHDKTFIAKSNGKFIVSSDNGDNMEFKVEEGDIFRAIEAKDEAIKDWIKLAINRAKATKSPAIFWLDENRAHDANMIQIVTDELKKYDLSNLDISIAEPTKAIKRSISIIRSGKDAISVTGNVLRDYLTDLFPILELGTSAKMLSIVPLLNGGGLFETGAGGSAPKIAVQLIEENHLRWDSLGEFLALGASLEHLANISGKKEAKILADTLDKAIQSYLKNDNSPRKNIGENDNRGSHFYLTLYWANELANSELKDKFSAMAKELSENKESIVNELNKAQGKRVEIGGYYKFDDKLVSNIMRPSKLFNEFLGK</sequence>
<dbReference type="PANTHER" id="PTHR36999">
    <property type="entry name" value="ISOCITRATE DEHYDROGENASE [NADP]"/>
    <property type="match status" value="1"/>
</dbReference>
<evidence type="ECO:0000256" key="4">
    <source>
        <dbReference type="ARBA" id="ARBA00022842"/>
    </source>
</evidence>
<gene>
    <name evidence="13" type="primary">icd2</name>
    <name evidence="13" type="ORF">ERS686654_00115</name>
</gene>
<dbReference type="GO" id="GO:0046872">
    <property type="term" value="F:metal ion binding"/>
    <property type="evidence" value="ECO:0007669"/>
    <property type="project" value="UniProtKB-KW"/>
</dbReference>
<feature type="site" description="Critical for catalysis" evidence="10">
    <location>
        <position position="253"/>
    </location>
</feature>
<dbReference type="AlphaFoldDB" id="A0A0S4R4X4"/>
<keyword evidence="5 9" id="KW-0521">NADP</keyword>
<dbReference type="GO" id="GO:0004450">
    <property type="term" value="F:isocitrate dehydrogenase (NADP+) activity"/>
    <property type="evidence" value="ECO:0007669"/>
    <property type="project" value="UniProtKB-EC"/>
</dbReference>
<feature type="binding site" evidence="12">
    <location>
        <position position="543"/>
    </location>
    <ligand>
        <name>Mg(2+)</name>
        <dbReference type="ChEBI" id="CHEBI:18420"/>
    </ligand>
</feature>
<feature type="site" description="Critical for catalysis" evidence="10">
    <location>
        <position position="416"/>
    </location>
</feature>
<dbReference type="EC" id="1.1.1.42" evidence="9"/>
<dbReference type="Gene3D" id="3.40.718.10">
    <property type="entry name" value="Isopropylmalate Dehydrogenase"/>
    <property type="match status" value="2"/>
</dbReference>
<evidence type="ECO:0000313" key="13">
    <source>
        <dbReference type="EMBL" id="CUU68842.1"/>
    </source>
</evidence>
<dbReference type="Proteomes" id="UP000052237">
    <property type="component" value="Unassembled WGS sequence"/>
</dbReference>
<feature type="binding site" evidence="11">
    <location>
        <begin position="130"/>
        <end position="137"/>
    </location>
    <ligand>
        <name>substrate</name>
    </ligand>
</feature>
<evidence type="ECO:0000256" key="8">
    <source>
        <dbReference type="ARBA" id="ARBA00046318"/>
    </source>
</evidence>
<feature type="binding site" evidence="11">
    <location>
        <position position="143"/>
    </location>
    <ligand>
        <name>D-threo-isocitrate</name>
        <dbReference type="ChEBI" id="CHEBI:15562"/>
    </ligand>
</feature>
<evidence type="ECO:0000256" key="12">
    <source>
        <dbReference type="PIRSR" id="PIRSR009407-3"/>
    </source>
</evidence>
<evidence type="ECO:0000256" key="3">
    <source>
        <dbReference type="ARBA" id="ARBA00022723"/>
    </source>
</evidence>